<evidence type="ECO:0000259" key="1">
    <source>
        <dbReference type="SMART" id="SM00986"/>
    </source>
</evidence>
<gene>
    <name evidence="2" type="ORF">NE663_08745</name>
</gene>
<feature type="domain" description="Uracil-DNA glycosylase-like" evidence="1">
    <location>
        <begin position="6"/>
        <end position="155"/>
    </location>
</feature>
<dbReference type="SUPFAM" id="SSF52141">
    <property type="entry name" value="Uracil-DNA glycosylase-like"/>
    <property type="match status" value="1"/>
</dbReference>
<dbReference type="InterPro" id="IPR005122">
    <property type="entry name" value="Uracil-DNA_glycosylase-like"/>
</dbReference>
<evidence type="ECO:0000313" key="2">
    <source>
        <dbReference type="EMBL" id="MCQ5122343.1"/>
    </source>
</evidence>
<organism evidence="2 3">
    <name type="scientific">Massilicoli timonensis</name>
    <dbReference type="NCBI Taxonomy" id="2015901"/>
    <lineage>
        <taxon>Bacteria</taxon>
        <taxon>Bacillati</taxon>
        <taxon>Bacillota</taxon>
        <taxon>Erysipelotrichia</taxon>
        <taxon>Erysipelotrichales</taxon>
        <taxon>Erysipelotrichaceae</taxon>
        <taxon>Massilicoli</taxon>
    </lineage>
</organism>
<keyword evidence="2" id="KW-0378">Hydrolase</keyword>
<name>A0ABT1SMA2_9FIRM</name>
<dbReference type="EC" id="3.2.2.15" evidence="2"/>
<dbReference type="GO" id="GO:0033958">
    <property type="term" value="F:DNA-deoxyinosine glycosylase activity"/>
    <property type="evidence" value="ECO:0007669"/>
    <property type="project" value="UniProtKB-EC"/>
</dbReference>
<dbReference type="CDD" id="cd10032">
    <property type="entry name" value="UDG-F6_HDG"/>
    <property type="match status" value="1"/>
</dbReference>
<reference evidence="2 3" key="1">
    <citation type="submission" date="2022-06" db="EMBL/GenBank/DDBJ databases">
        <title>Isolation of gut microbiota from human fecal samples.</title>
        <authorList>
            <person name="Pamer E.G."/>
            <person name="Barat B."/>
            <person name="Waligurski E."/>
            <person name="Medina S."/>
            <person name="Paddock L."/>
            <person name="Mostad J."/>
        </authorList>
    </citation>
    <scope>NUCLEOTIDE SEQUENCE [LARGE SCALE GENOMIC DNA]</scope>
    <source>
        <strain evidence="2 3">DFI.6.1</strain>
    </source>
</reference>
<dbReference type="Proteomes" id="UP001524435">
    <property type="component" value="Unassembled WGS sequence"/>
</dbReference>
<comment type="caution">
    <text evidence="2">The sequence shown here is derived from an EMBL/GenBank/DDBJ whole genome shotgun (WGS) entry which is preliminary data.</text>
</comment>
<proteinExistence type="predicted"/>
<dbReference type="InterPro" id="IPR036895">
    <property type="entry name" value="Uracil-DNA_glycosylase-like_sf"/>
</dbReference>
<evidence type="ECO:0000313" key="3">
    <source>
        <dbReference type="Proteomes" id="UP001524435"/>
    </source>
</evidence>
<sequence>MLKGFAPIVSKTPKALIVGSMPSVVSLSKQEYYGYAQNRFWKILAAYYQADIQSYEAKCTIIRQHHLALWDVIAYCEREGSLDSAIRKVIPNDLHAFCQRYPKIQVILCNGSKAAQLLHKHFPDLPLKVIKLPSTSNANRTIKETQLYEAWFDALKQIEQ</sequence>
<dbReference type="RefSeq" id="WP_178200561.1">
    <property type="nucleotide sequence ID" value="NZ_CANTYB010000039.1"/>
</dbReference>
<keyword evidence="2" id="KW-0326">Glycosidase</keyword>
<dbReference type="EMBL" id="JANGCH010000013">
    <property type="protein sequence ID" value="MCQ5122343.1"/>
    <property type="molecule type" value="Genomic_DNA"/>
</dbReference>
<dbReference type="Pfam" id="PF03167">
    <property type="entry name" value="UDG"/>
    <property type="match status" value="1"/>
</dbReference>
<dbReference type="Gene3D" id="3.40.470.10">
    <property type="entry name" value="Uracil-DNA glycosylase-like domain"/>
    <property type="match status" value="1"/>
</dbReference>
<dbReference type="SMART" id="SM00986">
    <property type="entry name" value="UDG"/>
    <property type="match status" value="1"/>
</dbReference>
<dbReference type="SMART" id="SM00987">
    <property type="entry name" value="UreE_C"/>
    <property type="match status" value="1"/>
</dbReference>
<protein>
    <submittedName>
        <fullName evidence="2">DNA-deoxyinosine glycosylase</fullName>
        <ecNumber evidence="2">3.2.2.15</ecNumber>
    </submittedName>
</protein>
<keyword evidence="3" id="KW-1185">Reference proteome</keyword>
<dbReference type="InterPro" id="IPR026353">
    <property type="entry name" value="Hypoxan-DNA_Glyclase"/>
</dbReference>
<dbReference type="NCBIfam" id="TIGR04274">
    <property type="entry name" value="hypoxanDNAglyco"/>
    <property type="match status" value="1"/>
</dbReference>
<accession>A0ABT1SMA2</accession>